<name>A0A8J7U793_9BACT</name>
<dbReference type="EMBL" id="JAFREP010000042">
    <property type="protein sequence ID" value="MBO1322754.1"/>
    <property type="molecule type" value="Genomic_DNA"/>
</dbReference>
<dbReference type="Proteomes" id="UP000664417">
    <property type="component" value="Unassembled WGS sequence"/>
</dbReference>
<dbReference type="InterPro" id="IPR036278">
    <property type="entry name" value="Sialidase_sf"/>
</dbReference>
<accession>A0A8J7U793</accession>
<keyword evidence="2" id="KW-1185">Reference proteome</keyword>
<dbReference type="SUPFAM" id="SSF50939">
    <property type="entry name" value="Sialidases"/>
    <property type="match status" value="1"/>
</dbReference>
<organism evidence="1 2">
    <name type="scientific">Acanthopleuribacter pedis</name>
    <dbReference type="NCBI Taxonomy" id="442870"/>
    <lineage>
        <taxon>Bacteria</taxon>
        <taxon>Pseudomonadati</taxon>
        <taxon>Acidobacteriota</taxon>
        <taxon>Holophagae</taxon>
        <taxon>Acanthopleuribacterales</taxon>
        <taxon>Acanthopleuribacteraceae</taxon>
        <taxon>Acanthopleuribacter</taxon>
    </lineage>
</organism>
<sequence length="210" mass="23017">MNQSEIRRSSDGLNWETVYQQGFGSSREGLTGIAWSGSEFLVTAGEGPLLTSTDGSQWVEAGRVGDWFASGVRWLNDQWMVHENTHVAIRCDAVTWLTVTPGPENEGFGSLDRHPQHGYRLVGINHVYQSQDGLVWTRVEGAPALIELVAGAEGFLGRARSMIYSSPDGITWVPEFSANLPADIFHDGNQFVVVEPRSVLNVCDAMVPTP</sequence>
<evidence type="ECO:0000313" key="1">
    <source>
        <dbReference type="EMBL" id="MBO1322754.1"/>
    </source>
</evidence>
<comment type="caution">
    <text evidence="1">The sequence shown here is derived from an EMBL/GenBank/DDBJ whole genome shotgun (WGS) entry which is preliminary data.</text>
</comment>
<dbReference type="RefSeq" id="WP_207862726.1">
    <property type="nucleotide sequence ID" value="NZ_JAFREP010000042.1"/>
</dbReference>
<proteinExistence type="predicted"/>
<dbReference type="AlphaFoldDB" id="A0A8J7U793"/>
<reference evidence="1" key="1">
    <citation type="submission" date="2021-03" db="EMBL/GenBank/DDBJ databases">
        <authorList>
            <person name="Wang G."/>
        </authorList>
    </citation>
    <scope>NUCLEOTIDE SEQUENCE</scope>
    <source>
        <strain evidence="1">KCTC 12899</strain>
    </source>
</reference>
<protein>
    <submittedName>
        <fullName evidence="1">Uncharacterized protein</fullName>
    </submittedName>
</protein>
<gene>
    <name evidence="1" type="ORF">J3U88_30055</name>
</gene>
<evidence type="ECO:0000313" key="2">
    <source>
        <dbReference type="Proteomes" id="UP000664417"/>
    </source>
</evidence>